<dbReference type="Proteomes" id="UP000466345">
    <property type="component" value="Unassembled WGS sequence"/>
</dbReference>
<protein>
    <submittedName>
        <fullName evidence="1">Uncharacterized protein</fullName>
    </submittedName>
</protein>
<evidence type="ECO:0000313" key="2">
    <source>
        <dbReference type="Proteomes" id="UP000466345"/>
    </source>
</evidence>
<name>A0A7K0CL50_9ACTN</name>
<dbReference type="GO" id="GO:0051537">
    <property type="term" value="F:2 iron, 2 sulfur cluster binding"/>
    <property type="evidence" value="ECO:0007669"/>
    <property type="project" value="InterPro"/>
</dbReference>
<reference evidence="1 2" key="1">
    <citation type="submission" date="2019-10" db="EMBL/GenBank/DDBJ databases">
        <title>Streptomyces smaragdinus sp. nov. and Streptomyces fabii sp. nov., isolated from the gut of fungus growing-termite Macrotermes natalensis.</title>
        <authorList>
            <person name="Schwitalla J."/>
            <person name="Benndorf R."/>
            <person name="Martin K."/>
            <person name="De Beer W."/>
            <person name="Kaster A.-K."/>
            <person name="Vollmers J."/>
            <person name="Poulsen M."/>
            <person name="Beemelmanns C."/>
        </authorList>
    </citation>
    <scope>NUCLEOTIDE SEQUENCE [LARGE SCALE GENOMIC DNA]</scope>
    <source>
        <strain evidence="1 2">RB5</strain>
    </source>
</reference>
<organism evidence="1 2">
    <name type="scientific">Streptomyces smaragdinus</name>
    <dbReference type="NCBI Taxonomy" id="2585196"/>
    <lineage>
        <taxon>Bacteria</taxon>
        <taxon>Bacillati</taxon>
        <taxon>Actinomycetota</taxon>
        <taxon>Actinomycetes</taxon>
        <taxon>Kitasatosporales</taxon>
        <taxon>Streptomycetaceae</taxon>
        <taxon>Streptomyces</taxon>
    </lineage>
</organism>
<dbReference type="EMBL" id="WEGJ01000019">
    <property type="protein sequence ID" value="MQY14207.1"/>
    <property type="molecule type" value="Genomic_DNA"/>
</dbReference>
<comment type="caution">
    <text evidence="1">The sequence shown here is derived from an EMBL/GenBank/DDBJ whole genome shotgun (WGS) entry which is preliminary data.</text>
</comment>
<dbReference type="AlphaFoldDB" id="A0A7K0CL50"/>
<proteinExistence type="predicted"/>
<dbReference type="InterPro" id="IPR036922">
    <property type="entry name" value="Rieske_2Fe-2S_sf"/>
</dbReference>
<gene>
    <name evidence="1" type="ORF">SRB5_43690</name>
</gene>
<evidence type="ECO:0000313" key="1">
    <source>
        <dbReference type="EMBL" id="MQY14207.1"/>
    </source>
</evidence>
<keyword evidence="2" id="KW-1185">Reference proteome</keyword>
<accession>A0A7K0CL50</accession>
<dbReference type="SUPFAM" id="SSF50022">
    <property type="entry name" value="ISP domain"/>
    <property type="match status" value="1"/>
</dbReference>
<sequence length="93" mass="9687">MTDRSGWHSVDLDTAIPNPGDAMTVAISGWLITITRDEDGDVRAHHRGSGRAARCVIRCGVIFVNLSEEVPPPVGGAAAEAGLPTPTSTPHCA</sequence>
<dbReference type="Gene3D" id="2.102.10.10">
    <property type="entry name" value="Rieske [2Fe-2S] iron-sulphur domain"/>
    <property type="match status" value="1"/>
</dbReference>